<dbReference type="Proteomes" id="UP000192660">
    <property type="component" value="Unassembled WGS sequence"/>
</dbReference>
<name>A0A1W1WH80_SULTA</name>
<organism evidence="2 3">
    <name type="scientific">Sulfobacillus thermosulfidooxidans (strain DSM 9293 / VKM B-1269 / AT-1)</name>
    <dbReference type="NCBI Taxonomy" id="929705"/>
    <lineage>
        <taxon>Bacteria</taxon>
        <taxon>Bacillati</taxon>
        <taxon>Bacillota</taxon>
        <taxon>Clostridia</taxon>
        <taxon>Eubacteriales</taxon>
        <taxon>Clostridiales Family XVII. Incertae Sedis</taxon>
        <taxon>Sulfobacillus</taxon>
    </lineage>
</organism>
<evidence type="ECO:0000313" key="2">
    <source>
        <dbReference type="EMBL" id="SMC05674.1"/>
    </source>
</evidence>
<dbReference type="RefSeq" id="WP_020373417.1">
    <property type="nucleotide sequence ID" value="NZ_FWWY01000001.1"/>
</dbReference>
<reference evidence="3" key="1">
    <citation type="submission" date="2017-04" db="EMBL/GenBank/DDBJ databases">
        <authorList>
            <person name="Varghese N."/>
            <person name="Submissions S."/>
        </authorList>
    </citation>
    <scope>NUCLEOTIDE SEQUENCE [LARGE SCALE GENOMIC DNA]</scope>
    <source>
        <strain evidence="3">DSM 9293</strain>
    </source>
</reference>
<accession>A0A1W1WH80</accession>
<feature type="transmembrane region" description="Helical" evidence="1">
    <location>
        <begin position="135"/>
        <end position="151"/>
    </location>
</feature>
<keyword evidence="1" id="KW-0472">Membrane</keyword>
<feature type="transmembrane region" description="Helical" evidence="1">
    <location>
        <begin position="157"/>
        <end position="175"/>
    </location>
</feature>
<keyword evidence="1" id="KW-0812">Transmembrane</keyword>
<keyword evidence="3" id="KW-1185">Reference proteome</keyword>
<dbReference type="EMBL" id="FWWY01000001">
    <property type="protein sequence ID" value="SMC05674.1"/>
    <property type="molecule type" value="Genomic_DNA"/>
</dbReference>
<feature type="transmembrane region" description="Helical" evidence="1">
    <location>
        <begin position="47"/>
        <end position="70"/>
    </location>
</feature>
<dbReference type="OrthoDB" id="2085753at2"/>
<gene>
    <name evidence="2" type="ORF">SAMN00768000_2383</name>
</gene>
<feature type="transmembrane region" description="Helical" evidence="1">
    <location>
        <begin position="98"/>
        <end position="123"/>
    </location>
</feature>
<proteinExistence type="predicted"/>
<evidence type="ECO:0000313" key="3">
    <source>
        <dbReference type="Proteomes" id="UP000192660"/>
    </source>
</evidence>
<sequence>MIAGRSESSQALGLRWLVMLILMGVYLALMSSPLFEIIQAADKKGCIGWHVLLTWALTVLGMIATLTLFVQADVLVERLVGIFLPHKSLEVHQKVARYGAMMILVGNALVGLIWTNGAVNVFVDAHKPLYVETDLSILAMGLLGGLAWRLLWKNWAWLGLIVTVLMSYGVVANVLSRHGWC</sequence>
<protein>
    <submittedName>
        <fullName evidence="2">Uncharacterized protein</fullName>
    </submittedName>
</protein>
<dbReference type="AlphaFoldDB" id="A0A1W1WH80"/>
<feature type="transmembrane region" description="Helical" evidence="1">
    <location>
        <begin position="16"/>
        <end position="35"/>
    </location>
</feature>
<evidence type="ECO:0000256" key="1">
    <source>
        <dbReference type="SAM" id="Phobius"/>
    </source>
</evidence>
<dbReference type="STRING" id="28034.BFX07_02380"/>
<keyword evidence="1" id="KW-1133">Transmembrane helix</keyword>